<comment type="caution">
    <text evidence="1">The sequence shown here is derived from an EMBL/GenBank/DDBJ whole genome shotgun (WGS) entry which is preliminary data.</text>
</comment>
<name>A0ABX1RBG3_9PSEU</name>
<organism evidence="1 2">
    <name type="scientific">Pseudonocardia xinjiangensis</name>
    <dbReference type="NCBI Taxonomy" id="75289"/>
    <lineage>
        <taxon>Bacteria</taxon>
        <taxon>Bacillati</taxon>
        <taxon>Actinomycetota</taxon>
        <taxon>Actinomycetes</taxon>
        <taxon>Pseudonocardiales</taxon>
        <taxon>Pseudonocardiaceae</taxon>
        <taxon>Pseudonocardia</taxon>
    </lineage>
</organism>
<dbReference type="RefSeq" id="WP_169395206.1">
    <property type="nucleotide sequence ID" value="NZ_BAAAJH010000004.1"/>
</dbReference>
<accession>A0ABX1RBG3</accession>
<dbReference type="Pfam" id="PF13563">
    <property type="entry name" value="2_5_RNA_ligase2"/>
    <property type="match status" value="1"/>
</dbReference>
<dbReference type="PANTHER" id="PTHR36039:SF2">
    <property type="entry name" value="RNA LIGASE_CYCLIC NUCLEOTIDE PHOSPHODIESTERASE FAMILY PROTEIN"/>
    <property type="match status" value="1"/>
</dbReference>
<gene>
    <name evidence="1" type="ORF">HF577_08515</name>
</gene>
<dbReference type="GO" id="GO:0016874">
    <property type="term" value="F:ligase activity"/>
    <property type="evidence" value="ECO:0007669"/>
    <property type="project" value="UniProtKB-KW"/>
</dbReference>
<dbReference type="Gene3D" id="3.90.1140.10">
    <property type="entry name" value="Cyclic phosphodiesterase"/>
    <property type="match status" value="1"/>
</dbReference>
<dbReference type="InterPro" id="IPR009097">
    <property type="entry name" value="Cyclic_Pdiesterase"/>
</dbReference>
<evidence type="ECO:0000313" key="1">
    <source>
        <dbReference type="EMBL" id="NMH77136.1"/>
    </source>
</evidence>
<sequence length="175" mass="18495">MAFALEMYFDGGADAAVRRIWALLESRGVASAGSGPVANARPHVTLCVFDSAPMDSVERVVSAPASELQNLSIVLSSLGFFKTAESVAFLGVTPTERLLRVQRTVATEVQSIAVGYWNYYRPGTFVPHCTLASNVCDFAATIDAVTTAPLPISATIASVGVIEIPSGRVQFDIAV</sequence>
<proteinExistence type="predicted"/>
<evidence type="ECO:0000313" key="2">
    <source>
        <dbReference type="Proteomes" id="UP001296706"/>
    </source>
</evidence>
<protein>
    <submittedName>
        <fullName evidence="1">2'-5' RNA ligase family protein</fullName>
    </submittedName>
</protein>
<dbReference type="EMBL" id="JAAXKY010000018">
    <property type="protein sequence ID" value="NMH77136.1"/>
    <property type="molecule type" value="Genomic_DNA"/>
</dbReference>
<keyword evidence="1" id="KW-0436">Ligase</keyword>
<keyword evidence="2" id="KW-1185">Reference proteome</keyword>
<dbReference type="Proteomes" id="UP001296706">
    <property type="component" value="Unassembled WGS sequence"/>
</dbReference>
<dbReference type="SUPFAM" id="SSF55144">
    <property type="entry name" value="LigT-like"/>
    <property type="match status" value="1"/>
</dbReference>
<dbReference type="PANTHER" id="PTHR36039">
    <property type="match status" value="1"/>
</dbReference>
<reference evidence="1 2" key="1">
    <citation type="submission" date="2020-04" db="EMBL/GenBank/DDBJ databases">
        <authorList>
            <person name="Klaysubun C."/>
            <person name="Duangmal K."/>
            <person name="Lipun K."/>
        </authorList>
    </citation>
    <scope>NUCLEOTIDE SEQUENCE [LARGE SCALE GENOMIC DNA]</scope>
    <source>
        <strain evidence="1 2">JCM 11839</strain>
    </source>
</reference>